<dbReference type="OrthoDB" id="2418081at2759"/>
<dbReference type="InterPro" id="IPR003140">
    <property type="entry name" value="PLipase/COase/thioEstase"/>
</dbReference>
<feature type="region of interest" description="Disordered" evidence="10">
    <location>
        <begin position="1"/>
        <end position="20"/>
    </location>
</feature>
<name>A0A0D2F2E7_9EURO</name>
<evidence type="ECO:0000256" key="6">
    <source>
        <dbReference type="ARBA" id="ARBA00022832"/>
    </source>
</evidence>
<dbReference type="GO" id="GO:0005737">
    <property type="term" value="C:cytoplasm"/>
    <property type="evidence" value="ECO:0007669"/>
    <property type="project" value="TreeGrafter"/>
</dbReference>
<dbReference type="PANTHER" id="PTHR10655:SF17">
    <property type="entry name" value="LYSOPHOSPHOLIPASE-LIKE PROTEIN 1"/>
    <property type="match status" value="1"/>
</dbReference>
<evidence type="ECO:0000256" key="1">
    <source>
        <dbReference type="ARBA" id="ARBA00006499"/>
    </source>
</evidence>
<evidence type="ECO:0000256" key="3">
    <source>
        <dbReference type="ARBA" id="ARBA00014923"/>
    </source>
</evidence>
<sequence length="254" mass="28248">MSAKPPYVLPPNGPSSSSDRPATLIFLHGYGDDAEGLPLGLAQQFQFYNKMPYLKWILPNADHNHEAMTRAWYMPKSLPSAMKPRVPGHEEEEDAPDDEEGIMKSVDAVDKLVEEEIKSGTPPDRIVVGGFSQGCAVSLVWGLTGRLRHEVAGMVCLSGYFPLKDRIGQLQKDRPAQGSEQSNGPAKGRKKWFYVHGTKDMMVPTRLYTQGKEEMSTWVDRADIEEHMYEGMGHSTSAAELRDLLGFFEAVIPP</sequence>
<gene>
    <name evidence="12" type="ORF">PV05_02160</name>
</gene>
<evidence type="ECO:0000256" key="10">
    <source>
        <dbReference type="SAM" id="MobiDB-lite"/>
    </source>
</evidence>
<dbReference type="HOGENOM" id="CLU_049413_3_4_1"/>
<dbReference type="InterPro" id="IPR029058">
    <property type="entry name" value="AB_hydrolase_fold"/>
</dbReference>
<dbReference type="InterPro" id="IPR050565">
    <property type="entry name" value="LYPA1-2/EST-like"/>
</dbReference>
<keyword evidence="6" id="KW-0443">Lipid metabolism</keyword>
<dbReference type="GO" id="GO:0008474">
    <property type="term" value="F:palmitoyl-(protein) hydrolase activity"/>
    <property type="evidence" value="ECO:0007669"/>
    <property type="project" value="UniProtKB-EC"/>
</dbReference>
<dbReference type="PANTHER" id="PTHR10655">
    <property type="entry name" value="LYSOPHOSPHOLIPASE-RELATED"/>
    <property type="match status" value="1"/>
</dbReference>
<reference evidence="12 13" key="1">
    <citation type="submission" date="2015-01" db="EMBL/GenBank/DDBJ databases">
        <title>The Genome Sequence of Exophiala xenobiotica CBS118157.</title>
        <authorList>
            <consortium name="The Broad Institute Genomics Platform"/>
            <person name="Cuomo C."/>
            <person name="de Hoog S."/>
            <person name="Gorbushina A."/>
            <person name="Stielow B."/>
            <person name="Teixiera M."/>
            <person name="Abouelleil A."/>
            <person name="Chapman S.B."/>
            <person name="Priest M."/>
            <person name="Young S.K."/>
            <person name="Wortman J."/>
            <person name="Nusbaum C."/>
            <person name="Birren B."/>
        </authorList>
    </citation>
    <scope>NUCLEOTIDE SEQUENCE [LARGE SCALE GENOMIC DNA]</scope>
    <source>
        <strain evidence="12 13">CBS 118157</strain>
    </source>
</reference>
<evidence type="ECO:0000256" key="4">
    <source>
        <dbReference type="ARBA" id="ARBA00022487"/>
    </source>
</evidence>
<evidence type="ECO:0000256" key="9">
    <source>
        <dbReference type="ARBA" id="ARBA00047337"/>
    </source>
</evidence>
<comment type="similarity">
    <text evidence="1">Belongs to the AB hydrolase superfamily. AB hydrolase 2 family.</text>
</comment>
<keyword evidence="5" id="KW-0378">Hydrolase</keyword>
<dbReference type="AlphaFoldDB" id="A0A0D2F2E7"/>
<dbReference type="STRING" id="348802.A0A0D2F2E7"/>
<evidence type="ECO:0000313" key="13">
    <source>
        <dbReference type="Proteomes" id="UP000054342"/>
    </source>
</evidence>
<dbReference type="EC" id="3.1.2.22" evidence="2"/>
<evidence type="ECO:0000313" key="12">
    <source>
        <dbReference type="EMBL" id="KIW62113.1"/>
    </source>
</evidence>
<keyword evidence="6" id="KW-0276">Fatty acid metabolism</keyword>
<evidence type="ECO:0000256" key="2">
    <source>
        <dbReference type="ARBA" id="ARBA00012423"/>
    </source>
</evidence>
<comment type="function">
    <text evidence="7">Hydrolyzes fatty acids from S-acylated cysteine residues in proteins with a strong preference for palmitoylated G-alpha proteins over other acyl substrates. Mediates the deacylation of G-alpha proteins such as GPA1 in vivo, but has weak or no activity toward palmitoylated Ras proteins. Has weak lysophospholipase activity in vitro; however such activity may not exist in vivo.</text>
</comment>
<evidence type="ECO:0000256" key="5">
    <source>
        <dbReference type="ARBA" id="ARBA00022801"/>
    </source>
</evidence>
<dbReference type="Gene3D" id="3.40.50.1820">
    <property type="entry name" value="alpha/beta hydrolase"/>
    <property type="match status" value="1"/>
</dbReference>
<organism evidence="12 13">
    <name type="scientific">Exophiala xenobiotica</name>
    <dbReference type="NCBI Taxonomy" id="348802"/>
    <lineage>
        <taxon>Eukaryota</taxon>
        <taxon>Fungi</taxon>
        <taxon>Dikarya</taxon>
        <taxon>Ascomycota</taxon>
        <taxon>Pezizomycotina</taxon>
        <taxon>Eurotiomycetes</taxon>
        <taxon>Chaetothyriomycetidae</taxon>
        <taxon>Chaetothyriales</taxon>
        <taxon>Herpotrichiellaceae</taxon>
        <taxon>Exophiala</taxon>
    </lineage>
</organism>
<dbReference type="GeneID" id="25324068"/>
<keyword evidence="4" id="KW-0719">Serine esterase</keyword>
<dbReference type="Proteomes" id="UP000054342">
    <property type="component" value="Unassembled WGS sequence"/>
</dbReference>
<dbReference type="RefSeq" id="XP_013322697.1">
    <property type="nucleotide sequence ID" value="XM_013467243.1"/>
</dbReference>
<dbReference type="GO" id="GO:0006631">
    <property type="term" value="P:fatty acid metabolic process"/>
    <property type="evidence" value="ECO:0007669"/>
    <property type="project" value="UniProtKB-KW"/>
</dbReference>
<feature type="domain" description="Phospholipase/carboxylesterase/thioesterase" evidence="11">
    <location>
        <begin position="18"/>
        <end position="251"/>
    </location>
</feature>
<evidence type="ECO:0000259" key="11">
    <source>
        <dbReference type="Pfam" id="PF02230"/>
    </source>
</evidence>
<accession>A0A0D2F2E7</accession>
<dbReference type="GO" id="GO:0052689">
    <property type="term" value="F:carboxylic ester hydrolase activity"/>
    <property type="evidence" value="ECO:0007669"/>
    <property type="project" value="UniProtKB-KW"/>
</dbReference>
<protein>
    <recommendedName>
        <fullName evidence="3">Acyl-protein thioesterase 1</fullName>
        <ecNumber evidence="2">3.1.2.22</ecNumber>
    </recommendedName>
    <alternativeName>
        <fullName evidence="8">Palmitoyl-protein hydrolase</fullName>
    </alternativeName>
</protein>
<evidence type="ECO:0000256" key="8">
    <source>
        <dbReference type="ARBA" id="ARBA00031195"/>
    </source>
</evidence>
<dbReference type="SUPFAM" id="SSF53474">
    <property type="entry name" value="alpha/beta-Hydrolases"/>
    <property type="match status" value="1"/>
</dbReference>
<evidence type="ECO:0000256" key="7">
    <source>
        <dbReference type="ARBA" id="ARBA00029392"/>
    </source>
</evidence>
<comment type="catalytic activity">
    <reaction evidence="9">
        <text>S-hexadecanoyl-L-cysteinyl-[protein] + H2O = L-cysteinyl-[protein] + hexadecanoate + H(+)</text>
        <dbReference type="Rhea" id="RHEA:19233"/>
        <dbReference type="Rhea" id="RHEA-COMP:10131"/>
        <dbReference type="Rhea" id="RHEA-COMP:11032"/>
        <dbReference type="ChEBI" id="CHEBI:7896"/>
        <dbReference type="ChEBI" id="CHEBI:15377"/>
        <dbReference type="ChEBI" id="CHEBI:15378"/>
        <dbReference type="ChEBI" id="CHEBI:29950"/>
        <dbReference type="ChEBI" id="CHEBI:74151"/>
        <dbReference type="EC" id="3.1.2.22"/>
    </reaction>
</comment>
<keyword evidence="13" id="KW-1185">Reference proteome</keyword>
<proteinExistence type="inferred from homology"/>
<dbReference type="EMBL" id="KN847317">
    <property type="protein sequence ID" value="KIW62113.1"/>
    <property type="molecule type" value="Genomic_DNA"/>
</dbReference>
<dbReference type="Pfam" id="PF02230">
    <property type="entry name" value="Abhydrolase_2"/>
    <property type="match status" value="1"/>
</dbReference>